<evidence type="ECO:0000256" key="1">
    <source>
        <dbReference type="ARBA" id="ARBA00004651"/>
    </source>
</evidence>
<dbReference type="PANTHER" id="PTHR13285">
    <property type="entry name" value="ACYLTRANSFERASE"/>
    <property type="match status" value="1"/>
</dbReference>
<comment type="subcellular location">
    <subcellularLocation>
        <location evidence="1">Cell membrane</location>
        <topology evidence="1">Multi-pass membrane protein</topology>
    </subcellularLocation>
</comment>
<feature type="transmembrane region" description="Helical" evidence="10">
    <location>
        <begin position="412"/>
        <end position="435"/>
    </location>
</feature>
<feature type="transmembrane region" description="Helical" evidence="10">
    <location>
        <begin position="32"/>
        <end position="53"/>
    </location>
</feature>
<dbReference type="GO" id="GO:0016746">
    <property type="term" value="F:acyltransferase activity"/>
    <property type="evidence" value="ECO:0007669"/>
    <property type="project" value="UniProtKB-KW"/>
</dbReference>
<dbReference type="Pfam" id="PF03062">
    <property type="entry name" value="MBOAT"/>
    <property type="match status" value="1"/>
</dbReference>
<dbReference type="EMBL" id="BFBB01000008">
    <property type="protein sequence ID" value="GBF51732.1"/>
    <property type="molecule type" value="Genomic_DNA"/>
</dbReference>
<dbReference type="PIRSF" id="PIRSF016636">
    <property type="entry name" value="AlgI_DltB"/>
    <property type="match status" value="1"/>
</dbReference>
<evidence type="ECO:0000256" key="7">
    <source>
        <dbReference type="ARBA" id="ARBA00023136"/>
    </source>
</evidence>
<keyword evidence="8 9" id="KW-0012">Acyltransferase</keyword>
<reference evidence="11 12" key="1">
    <citation type="submission" date="2018-02" db="EMBL/GenBank/DDBJ databases">
        <title>Novel Leptospira species isolated from soil and water in Japan.</title>
        <authorList>
            <person name="Nakao R."/>
            <person name="Masuzawa T."/>
        </authorList>
    </citation>
    <scope>NUCLEOTIDE SEQUENCE [LARGE SCALE GENOMIC DNA]</scope>
    <source>
        <strain evidence="11 12">YH101</strain>
    </source>
</reference>
<dbReference type="AlphaFoldDB" id="A0A2P2E4E0"/>
<gene>
    <name evidence="11" type="ORF">LPTSP4_32700</name>
</gene>
<evidence type="ECO:0000256" key="4">
    <source>
        <dbReference type="ARBA" id="ARBA00022679"/>
    </source>
</evidence>
<dbReference type="GO" id="GO:0005886">
    <property type="term" value="C:plasma membrane"/>
    <property type="evidence" value="ECO:0007669"/>
    <property type="project" value="UniProtKB-SubCell"/>
</dbReference>
<evidence type="ECO:0000256" key="10">
    <source>
        <dbReference type="SAM" id="Phobius"/>
    </source>
</evidence>
<accession>A0A2P2E4E0</accession>
<name>A0A2P2E4E0_9LEPT</name>
<evidence type="ECO:0000313" key="12">
    <source>
        <dbReference type="Proteomes" id="UP000245133"/>
    </source>
</evidence>
<keyword evidence="7 9" id="KW-0472">Membrane</keyword>
<dbReference type="PANTHER" id="PTHR13285:SF23">
    <property type="entry name" value="TEICHOIC ACID D-ALANYLTRANSFERASE"/>
    <property type="match status" value="1"/>
</dbReference>
<protein>
    <submittedName>
        <fullName evidence="11">DltB-like membrane protein</fullName>
    </submittedName>
</protein>
<feature type="transmembrane region" description="Helical" evidence="10">
    <location>
        <begin position="379"/>
        <end position="397"/>
    </location>
</feature>
<feature type="transmembrane region" description="Helical" evidence="10">
    <location>
        <begin position="272"/>
        <end position="294"/>
    </location>
</feature>
<feature type="transmembrane region" description="Helical" evidence="10">
    <location>
        <begin position="74"/>
        <end position="92"/>
    </location>
</feature>
<dbReference type="InterPro" id="IPR051085">
    <property type="entry name" value="MB_O-acyltransferase"/>
</dbReference>
<dbReference type="InterPro" id="IPR028362">
    <property type="entry name" value="AlgI"/>
</dbReference>
<keyword evidence="6 10" id="KW-1133">Transmembrane helix</keyword>
<keyword evidence="12" id="KW-1185">Reference proteome</keyword>
<dbReference type="GO" id="GO:0042121">
    <property type="term" value="P:alginic acid biosynthetic process"/>
    <property type="evidence" value="ECO:0007669"/>
    <property type="project" value="InterPro"/>
</dbReference>
<organism evidence="11 12">
    <name type="scientific">Leptospira ryugenii</name>
    <dbReference type="NCBI Taxonomy" id="1917863"/>
    <lineage>
        <taxon>Bacteria</taxon>
        <taxon>Pseudomonadati</taxon>
        <taxon>Spirochaetota</taxon>
        <taxon>Spirochaetia</taxon>
        <taxon>Leptospirales</taxon>
        <taxon>Leptospiraceae</taxon>
        <taxon>Leptospira</taxon>
    </lineage>
</organism>
<evidence type="ECO:0000256" key="8">
    <source>
        <dbReference type="ARBA" id="ARBA00023315"/>
    </source>
</evidence>
<proteinExistence type="inferred from homology"/>
<dbReference type="InterPro" id="IPR004299">
    <property type="entry name" value="MBOAT_fam"/>
</dbReference>
<feature type="transmembrane region" description="Helical" evidence="10">
    <location>
        <begin position="327"/>
        <end position="348"/>
    </location>
</feature>
<comment type="caution">
    <text evidence="11">The sequence shown here is derived from an EMBL/GenBank/DDBJ whole genome shotgun (WGS) entry which is preliminary data.</text>
</comment>
<evidence type="ECO:0000313" key="11">
    <source>
        <dbReference type="EMBL" id="GBF51732.1"/>
    </source>
</evidence>
<sequence>MSWDYRFGALILLSTIIDYYVGWLLTRSQNRTWRLFLLNFSLITNLVFILGFFKYYNFLASTTNSFSLWALDQSFLPVLDIILPAGISFFTFQSLSYTIDVYKGEIPAERDFIRFALFVSFFPQLVAGPIVTAKTFIPQLHEPKRFEDIPFRVAVRYFMLGYFKKAVLSDQIAPTIDMIFTDPTVLHTGTLWIGAVLGGTQVYLDFSGYSDMAIGSALLLGYKLPTNFNLPFKASSVSEFWRRWHMTLNFWLRDYIYFSLGGSRVSSLRRKFNIWFTMFVSGVWHGANWTYVFWGSLNGFFYMVEEFYRERWGKPKGETNPFPKLQFMVWFLKMSLTNLLFFLGAVFFRSANFTAALQHLKGMFLWQTGVFRTYIWKEFLWVSCFLILGHCLGHYLWEEGKEKQIPASLELAIYPIVVLILALFTPENSVPFIYFQF</sequence>
<evidence type="ECO:0000256" key="6">
    <source>
        <dbReference type="ARBA" id="ARBA00022989"/>
    </source>
</evidence>
<dbReference type="PIRSF" id="PIRSF500217">
    <property type="entry name" value="AlgI"/>
    <property type="match status" value="1"/>
</dbReference>
<evidence type="ECO:0000256" key="5">
    <source>
        <dbReference type="ARBA" id="ARBA00022692"/>
    </source>
</evidence>
<comment type="similarity">
    <text evidence="2 9">Belongs to the membrane-bound acyltransferase family.</text>
</comment>
<feature type="transmembrane region" description="Helical" evidence="10">
    <location>
        <begin position="7"/>
        <end position="26"/>
    </location>
</feature>
<evidence type="ECO:0000256" key="9">
    <source>
        <dbReference type="PIRNR" id="PIRNR016636"/>
    </source>
</evidence>
<keyword evidence="3 9" id="KW-1003">Cell membrane</keyword>
<dbReference type="Proteomes" id="UP000245133">
    <property type="component" value="Unassembled WGS sequence"/>
</dbReference>
<keyword evidence="4 9" id="KW-0808">Transferase</keyword>
<evidence type="ECO:0000256" key="2">
    <source>
        <dbReference type="ARBA" id="ARBA00010323"/>
    </source>
</evidence>
<dbReference type="InterPro" id="IPR024194">
    <property type="entry name" value="Ac/AlaTfrase_AlgI/DltB"/>
</dbReference>
<evidence type="ECO:0000256" key="3">
    <source>
        <dbReference type="ARBA" id="ARBA00022475"/>
    </source>
</evidence>
<keyword evidence="5 10" id="KW-0812">Transmembrane</keyword>